<dbReference type="AlphaFoldDB" id="X1F5B1"/>
<organism evidence="1">
    <name type="scientific">marine sediment metagenome</name>
    <dbReference type="NCBI Taxonomy" id="412755"/>
    <lineage>
        <taxon>unclassified sequences</taxon>
        <taxon>metagenomes</taxon>
        <taxon>ecological metagenomes</taxon>
    </lineage>
</organism>
<protein>
    <submittedName>
        <fullName evidence="1">Uncharacterized protein</fullName>
    </submittedName>
</protein>
<evidence type="ECO:0000313" key="1">
    <source>
        <dbReference type="EMBL" id="GAH40127.1"/>
    </source>
</evidence>
<reference evidence="1" key="1">
    <citation type="journal article" date="2014" name="Front. Microbiol.">
        <title>High frequency of phylogenetically diverse reductive dehalogenase-homologous genes in deep subseafloor sedimentary metagenomes.</title>
        <authorList>
            <person name="Kawai M."/>
            <person name="Futagami T."/>
            <person name="Toyoda A."/>
            <person name="Takaki Y."/>
            <person name="Nishi S."/>
            <person name="Hori S."/>
            <person name="Arai W."/>
            <person name="Tsubouchi T."/>
            <person name="Morono Y."/>
            <person name="Uchiyama I."/>
            <person name="Ito T."/>
            <person name="Fujiyama A."/>
            <person name="Inagaki F."/>
            <person name="Takami H."/>
        </authorList>
    </citation>
    <scope>NUCLEOTIDE SEQUENCE</scope>
    <source>
        <strain evidence="1">Expedition CK06-06</strain>
    </source>
</reference>
<gene>
    <name evidence="1" type="ORF">S03H2_22821</name>
</gene>
<dbReference type="EMBL" id="BARU01012352">
    <property type="protein sequence ID" value="GAH40127.1"/>
    <property type="molecule type" value="Genomic_DNA"/>
</dbReference>
<feature type="non-terminal residue" evidence="1">
    <location>
        <position position="1"/>
    </location>
</feature>
<comment type="caution">
    <text evidence="1">The sequence shown here is derived from an EMBL/GenBank/DDBJ whole genome shotgun (WGS) entry which is preliminary data.</text>
</comment>
<proteinExistence type="predicted"/>
<accession>X1F5B1</accession>
<name>X1F5B1_9ZZZZ</name>
<sequence length="80" mass="9401">FELNFFHNLSLLSGTYRITFDIHQELIAQDIFFMNNTEFQPWCLENFGKTYQMTKNSANFWVTLVSNLGFIQKLKINGGN</sequence>